<gene>
    <name evidence="3" type="ORF">TOLI1172_LOCUS3860</name>
</gene>
<evidence type="ECO:0000313" key="3">
    <source>
        <dbReference type="EMBL" id="CAD8819471.1"/>
    </source>
</evidence>
<name>A0A7S0ZER0_9RHOD</name>
<evidence type="ECO:0000256" key="1">
    <source>
        <dbReference type="SAM" id="MobiDB-lite"/>
    </source>
</evidence>
<protein>
    <recommendedName>
        <fullName evidence="2">Hemerythrin-like domain-containing protein</fullName>
    </recommendedName>
</protein>
<dbReference type="InterPro" id="IPR012312">
    <property type="entry name" value="Hemerythrin-like"/>
</dbReference>
<evidence type="ECO:0000259" key="2">
    <source>
        <dbReference type="Pfam" id="PF01814"/>
    </source>
</evidence>
<proteinExistence type="predicted"/>
<feature type="compositionally biased region" description="Basic and acidic residues" evidence="1">
    <location>
        <begin position="265"/>
        <end position="275"/>
    </location>
</feature>
<sequence length="759" mass="86783">MMKMSDGLEVIDVVRKNNRFTCVDRISGIMNLEMNESSSGRTGGSVEENVNQKEWSNRGHANVKVRKSDVEKGMKENTGVLREFAWEPCGSVIKMGLDDEADLVCCAHWDARLKFKVHMDSEFTWNVEKDEWRWLKTWKLPQISVSTEIGTAEEITELQTSKWILRLMIVASEPQGRDFDLIQVLSNDKFSNAIPYLETRPGFNDEAVFPRAWLTSTSNAFGGRRFHFLVNLLTELNVNGSIRITSIASLISSAFSVYSRKDSDYRQKPKADGSRTRMAVPRRGSTEAVLKEKPSTDVFNIFKPELFTKPFVKKVCVHEDGEQKTREEIIDDSWVGLERYLQASNIRFKSRNPILLAYRFCSVLVLKFDSAFFENHLRTHRDSLSSTDDTAIRNLLMNSLLCATGFGQFCTYKHCPACKILRGSGELSGEKEHQRASDVGNMLWCLAFKSSCDVPVEQRQWLIEHLQFVRSFALGFVEDERILPASFKSFDSMEELRSKYCQVYKFVAALQNTVEHDEKPLRQQDKPDSIAPIEAKQILANARDRNFKQDSRWSTYHSILYQRHERLLNDMNLSVQMNPAGHIPEQSRRIFDSYFFGLHNRIRRLLKALTDAASYFVAGPDDRTKIRNLFNAFQAFSEELAVHSYVEDTILFPALEKRIPGVTESYSFDHAKESGHLSEIGSAICSSAMTNAAELFLGVSSFAALHMNHMEKEEQHLAPYFGTHFSGQEVVKLIQLSELASRDAQFVRSGKRTIDMIQQ</sequence>
<dbReference type="CDD" id="cd12108">
    <property type="entry name" value="Hr-like"/>
    <property type="match status" value="1"/>
</dbReference>
<organism evidence="3">
    <name type="scientific">Timspurckia oligopyrenoides</name>
    <dbReference type="NCBI Taxonomy" id="708627"/>
    <lineage>
        <taxon>Eukaryota</taxon>
        <taxon>Rhodophyta</taxon>
        <taxon>Bangiophyceae</taxon>
        <taxon>Porphyridiales</taxon>
        <taxon>Porphyridiaceae</taxon>
        <taxon>Timspurckia</taxon>
    </lineage>
</organism>
<feature type="region of interest" description="Disordered" evidence="1">
    <location>
        <begin position="265"/>
        <end position="285"/>
    </location>
</feature>
<feature type="region of interest" description="Disordered" evidence="1">
    <location>
        <begin position="36"/>
        <end position="62"/>
    </location>
</feature>
<reference evidence="3" key="1">
    <citation type="submission" date="2021-01" db="EMBL/GenBank/DDBJ databases">
        <authorList>
            <person name="Corre E."/>
            <person name="Pelletier E."/>
            <person name="Niang G."/>
            <person name="Scheremetjew M."/>
            <person name="Finn R."/>
            <person name="Kale V."/>
            <person name="Holt S."/>
            <person name="Cochrane G."/>
            <person name="Meng A."/>
            <person name="Brown T."/>
            <person name="Cohen L."/>
        </authorList>
    </citation>
    <scope>NUCLEOTIDE SEQUENCE</scope>
    <source>
        <strain evidence="3">CCMP3278</strain>
    </source>
</reference>
<dbReference type="AlphaFoldDB" id="A0A7S0ZER0"/>
<accession>A0A7S0ZER0</accession>
<dbReference type="Pfam" id="PF01814">
    <property type="entry name" value="Hemerythrin"/>
    <property type="match status" value="1"/>
</dbReference>
<dbReference type="EMBL" id="HBFP01005454">
    <property type="protein sequence ID" value="CAD8819471.1"/>
    <property type="molecule type" value="Transcribed_RNA"/>
</dbReference>
<dbReference type="Gene3D" id="1.20.120.520">
    <property type="entry name" value="nmb1532 protein domain like"/>
    <property type="match status" value="1"/>
</dbReference>
<feature type="domain" description="Hemerythrin-like" evidence="2">
    <location>
        <begin position="599"/>
        <end position="720"/>
    </location>
</feature>